<evidence type="ECO:0000313" key="4">
    <source>
        <dbReference type="EMBL" id="TDL18095.1"/>
    </source>
</evidence>
<evidence type="ECO:0000256" key="2">
    <source>
        <dbReference type="SAM" id="MobiDB-lite"/>
    </source>
</evidence>
<feature type="compositionally biased region" description="Polar residues" evidence="2">
    <location>
        <begin position="225"/>
        <end position="236"/>
    </location>
</feature>
<protein>
    <recommendedName>
        <fullName evidence="3">C2H2-type domain-containing protein</fullName>
    </recommendedName>
</protein>
<keyword evidence="1" id="KW-0479">Metal-binding</keyword>
<evidence type="ECO:0000256" key="1">
    <source>
        <dbReference type="PROSITE-ProRule" id="PRU00042"/>
    </source>
</evidence>
<evidence type="ECO:0000259" key="3">
    <source>
        <dbReference type="PROSITE" id="PS50157"/>
    </source>
</evidence>
<name>A0A4Y7PSE2_9AGAM</name>
<accession>A0A4Y7PSE2</accession>
<keyword evidence="1" id="KW-0862">Zinc</keyword>
<feature type="domain" description="C2H2-type" evidence="3">
    <location>
        <begin position="280"/>
        <end position="310"/>
    </location>
</feature>
<dbReference type="AlphaFoldDB" id="A0A4Y7PSE2"/>
<feature type="region of interest" description="Disordered" evidence="2">
    <location>
        <begin position="216"/>
        <end position="249"/>
    </location>
</feature>
<dbReference type="VEuPathDB" id="FungiDB:BD410DRAFT_793586"/>
<dbReference type="InterPro" id="IPR013087">
    <property type="entry name" value="Znf_C2H2_type"/>
</dbReference>
<evidence type="ECO:0000313" key="5">
    <source>
        <dbReference type="Proteomes" id="UP000294933"/>
    </source>
</evidence>
<organism evidence="4 5">
    <name type="scientific">Rickenella mellea</name>
    <dbReference type="NCBI Taxonomy" id="50990"/>
    <lineage>
        <taxon>Eukaryota</taxon>
        <taxon>Fungi</taxon>
        <taxon>Dikarya</taxon>
        <taxon>Basidiomycota</taxon>
        <taxon>Agaricomycotina</taxon>
        <taxon>Agaricomycetes</taxon>
        <taxon>Hymenochaetales</taxon>
        <taxon>Rickenellaceae</taxon>
        <taxon>Rickenella</taxon>
    </lineage>
</organism>
<dbReference type="PROSITE" id="PS50157">
    <property type="entry name" value="ZINC_FINGER_C2H2_2"/>
    <property type="match status" value="1"/>
</dbReference>
<keyword evidence="1" id="KW-0863">Zinc-finger</keyword>
<dbReference type="Proteomes" id="UP000294933">
    <property type="component" value="Unassembled WGS sequence"/>
</dbReference>
<dbReference type="GO" id="GO:0008270">
    <property type="term" value="F:zinc ion binding"/>
    <property type="evidence" value="ECO:0007669"/>
    <property type="project" value="UniProtKB-KW"/>
</dbReference>
<gene>
    <name evidence="4" type="ORF">BD410DRAFT_793586</name>
</gene>
<keyword evidence="5" id="KW-1185">Reference proteome</keyword>
<sequence>MPESADGIQFEASSNPNFFLSLTYPRSTSPEPSCTELVLDEEQPATRGNSPETCNEESCDDEDFGLIVSEVPASQLVPYSMEEVSVHLTDHIDPPTTLLAANTTPDSFGSQFLHDSFNPTDETMPTMNNAFQERDLNTHETSLYAVPVYDTRGYLCQINPQTYHGIHSEVTTEDIHFTNHQEPLTGPDASFAQPFPSQYLPRAVLATTPLFTNAPLIPRSAKHNPATSSAPLTENSAPPRPPQESFPTPRADWWYQFAQPNSLFIQPPPAEAVVVAKWKWPCPGPCGKSYSAKSTLKNHLNSCRNTCERPPGYTVC</sequence>
<reference evidence="4 5" key="1">
    <citation type="submission" date="2018-06" db="EMBL/GenBank/DDBJ databases">
        <title>A transcriptomic atlas of mushroom development highlights an independent origin of complex multicellularity.</title>
        <authorList>
            <consortium name="DOE Joint Genome Institute"/>
            <person name="Krizsan K."/>
            <person name="Almasi E."/>
            <person name="Merenyi Z."/>
            <person name="Sahu N."/>
            <person name="Viragh M."/>
            <person name="Koszo T."/>
            <person name="Mondo S."/>
            <person name="Kiss B."/>
            <person name="Balint B."/>
            <person name="Kues U."/>
            <person name="Barry K."/>
            <person name="Hegedus J.C."/>
            <person name="Henrissat B."/>
            <person name="Johnson J."/>
            <person name="Lipzen A."/>
            <person name="Ohm R."/>
            <person name="Nagy I."/>
            <person name="Pangilinan J."/>
            <person name="Yan J."/>
            <person name="Xiong Y."/>
            <person name="Grigoriev I.V."/>
            <person name="Hibbett D.S."/>
            <person name="Nagy L.G."/>
        </authorList>
    </citation>
    <scope>NUCLEOTIDE SEQUENCE [LARGE SCALE GENOMIC DNA]</scope>
    <source>
        <strain evidence="4 5">SZMC22713</strain>
    </source>
</reference>
<proteinExistence type="predicted"/>
<dbReference type="EMBL" id="ML170212">
    <property type="protein sequence ID" value="TDL18095.1"/>
    <property type="molecule type" value="Genomic_DNA"/>
</dbReference>